<keyword evidence="3" id="KW-0808">Transferase</keyword>
<dbReference type="PANTHER" id="PTHR43861">
    <property type="entry name" value="TRANS-ACONITATE 2-METHYLTRANSFERASE-RELATED"/>
    <property type="match status" value="1"/>
</dbReference>
<dbReference type="InterPro" id="IPR013630">
    <property type="entry name" value="Methyltransf_Zn-bd_dom_put"/>
</dbReference>
<sequence length="408" mass="45485">MKCRHCQQPLTTGFLDLGSAPPSNAYLRPEALQQAEIWLPLKLMVCQHCWLVQTLDFTGRENLFDADYAYFSSCSSSWLTHARRFVQDMQTRFHLNSGSRVLEVAANDGYLLQYVQQAGIPCYGVEPTASTAAAARDIGLTIHEEFFGQTLAQTLAGQGLTADLTVANNVLAHVPDINDFVSGFRTILKPHGVASFEFPHLLNMVQQNQFDTAYHEHYSYLSLHAVRHIFAGQGLQVFDVEEWPTHGGSLRVLAQRSDTGNHPVTEAVARMLIREQDAGVTTTAFYIRAQAAAEQAKFALLEFLLQCRREGRKVAAYGAAAKGNTFLNFAGIRPDLLPYVVDINPHKQGKYMPGSRIPIVSLAHLIREQPDVVLILPWNLEAEIRHDLQEISSWGGRFGVAIPEMRLL</sequence>
<gene>
    <name evidence="3" type="ORF">HV832_10540</name>
</gene>
<dbReference type="InterPro" id="IPR013691">
    <property type="entry name" value="MeTrfase_14"/>
</dbReference>
<dbReference type="GO" id="GO:0008168">
    <property type="term" value="F:methyltransferase activity"/>
    <property type="evidence" value="ECO:0007669"/>
    <property type="project" value="UniProtKB-KW"/>
</dbReference>
<accession>A0A850QG40</accession>
<evidence type="ECO:0000259" key="2">
    <source>
        <dbReference type="Pfam" id="PF08484"/>
    </source>
</evidence>
<keyword evidence="4" id="KW-1185">Reference proteome</keyword>
<dbReference type="Gene3D" id="6.20.50.110">
    <property type="entry name" value="Methyltransferase, zinc-binding domain"/>
    <property type="match status" value="1"/>
</dbReference>
<dbReference type="PANTHER" id="PTHR43861:SF5">
    <property type="entry name" value="BLL5978 PROTEIN"/>
    <property type="match status" value="1"/>
</dbReference>
<dbReference type="Gene3D" id="3.40.50.150">
    <property type="entry name" value="Vaccinia Virus protein VP39"/>
    <property type="match status" value="1"/>
</dbReference>
<dbReference type="RefSeq" id="WP_176803790.1">
    <property type="nucleotide sequence ID" value="NZ_JABXYJ010000005.1"/>
</dbReference>
<dbReference type="GO" id="GO:0032259">
    <property type="term" value="P:methylation"/>
    <property type="evidence" value="ECO:0007669"/>
    <property type="project" value="UniProtKB-KW"/>
</dbReference>
<comment type="caution">
    <text evidence="3">The sequence shown here is derived from an EMBL/GenBank/DDBJ whole genome shotgun (WGS) entry which is preliminary data.</text>
</comment>
<evidence type="ECO:0000313" key="4">
    <source>
        <dbReference type="Proteomes" id="UP000588051"/>
    </source>
</evidence>
<name>A0A850QG40_9BURK</name>
<dbReference type="Pfam" id="PF08421">
    <property type="entry name" value="Methyltransf_13"/>
    <property type="match status" value="1"/>
</dbReference>
<protein>
    <submittedName>
        <fullName evidence="3">Class I SAM-dependent methyltransferase</fullName>
    </submittedName>
</protein>
<feature type="domain" description="Methyltransferase putative zinc binding" evidence="1">
    <location>
        <begin position="3"/>
        <end position="64"/>
    </location>
</feature>
<dbReference type="Gene3D" id="3.40.50.720">
    <property type="entry name" value="NAD(P)-binding Rossmann-like Domain"/>
    <property type="match status" value="1"/>
</dbReference>
<dbReference type="Pfam" id="PF08484">
    <property type="entry name" value="Methyltransf_14"/>
    <property type="match status" value="1"/>
</dbReference>
<dbReference type="CDD" id="cd02440">
    <property type="entry name" value="AdoMet_MTases"/>
    <property type="match status" value="1"/>
</dbReference>
<evidence type="ECO:0000313" key="3">
    <source>
        <dbReference type="EMBL" id="NVO78268.1"/>
    </source>
</evidence>
<organism evidence="3 4">
    <name type="scientific">Undibacterium oligocarboniphilum</name>
    <dbReference type="NCBI Taxonomy" id="666702"/>
    <lineage>
        <taxon>Bacteria</taxon>
        <taxon>Pseudomonadati</taxon>
        <taxon>Pseudomonadota</taxon>
        <taxon>Betaproteobacteria</taxon>
        <taxon>Burkholderiales</taxon>
        <taxon>Oxalobacteraceae</taxon>
        <taxon>Undibacterium</taxon>
    </lineage>
</organism>
<reference evidence="3 4" key="1">
    <citation type="submission" date="2020-06" db="EMBL/GenBank/DDBJ databases">
        <authorList>
            <person name="Qiu C."/>
            <person name="Liu Z."/>
        </authorList>
    </citation>
    <scope>NUCLEOTIDE SEQUENCE [LARGE SCALE GENOMIC DNA]</scope>
    <source>
        <strain evidence="3 4">EM 1</strain>
    </source>
</reference>
<proteinExistence type="predicted"/>
<dbReference type="AlphaFoldDB" id="A0A850QG40"/>
<feature type="domain" description="C-methyltransferase" evidence="2">
    <location>
        <begin position="244"/>
        <end position="403"/>
    </location>
</feature>
<dbReference type="InterPro" id="IPR029063">
    <property type="entry name" value="SAM-dependent_MTases_sf"/>
</dbReference>
<dbReference type="Proteomes" id="UP000588051">
    <property type="component" value="Unassembled WGS sequence"/>
</dbReference>
<evidence type="ECO:0000259" key="1">
    <source>
        <dbReference type="Pfam" id="PF08421"/>
    </source>
</evidence>
<dbReference type="SUPFAM" id="SSF53335">
    <property type="entry name" value="S-adenosyl-L-methionine-dependent methyltransferases"/>
    <property type="match status" value="1"/>
</dbReference>
<dbReference type="InterPro" id="IPR038576">
    <property type="entry name" value="Methyltransf_Zn-bd_dom_put_sf"/>
</dbReference>
<dbReference type="EMBL" id="JABXYJ010000005">
    <property type="protein sequence ID" value="NVO78268.1"/>
    <property type="molecule type" value="Genomic_DNA"/>
</dbReference>
<dbReference type="Pfam" id="PF13489">
    <property type="entry name" value="Methyltransf_23"/>
    <property type="match status" value="1"/>
</dbReference>
<keyword evidence="3" id="KW-0489">Methyltransferase</keyword>